<dbReference type="Gene3D" id="1.10.287.4290">
    <property type="match status" value="2"/>
</dbReference>
<organism evidence="5 6">
    <name type="scientific">Mycena metata</name>
    <dbReference type="NCBI Taxonomy" id="1033252"/>
    <lineage>
        <taxon>Eukaryota</taxon>
        <taxon>Fungi</taxon>
        <taxon>Dikarya</taxon>
        <taxon>Basidiomycota</taxon>
        <taxon>Agaricomycotina</taxon>
        <taxon>Agaricomycetes</taxon>
        <taxon>Agaricomycetidae</taxon>
        <taxon>Agaricales</taxon>
        <taxon>Marasmiineae</taxon>
        <taxon>Mycenaceae</taxon>
        <taxon>Mycena</taxon>
    </lineage>
</organism>
<name>A0AAD7JYT3_9AGAR</name>
<comment type="caution">
    <text evidence="5">The sequence shown here is derived from an EMBL/GenBank/DDBJ whole genome shotgun (WGS) entry which is preliminary data.</text>
</comment>
<dbReference type="InterPro" id="IPR036291">
    <property type="entry name" value="NAD(P)-bd_dom_sf"/>
</dbReference>
<dbReference type="GO" id="GO:0016491">
    <property type="term" value="F:oxidoreductase activity"/>
    <property type="evidence" value="ECO:0007669"/>
    <property type="project" value="UniProtKB-KW"/>
</dbReference>
<evidence type="ECO:0000259" key="4">
    <source>
        <dbReference type="SMART" id="SM00822"/>
    </source>
</evidence>
<dbReference type="PROSITE" id="PS00061">
    <property type="entry name" value="ADH_SHORT"/>
    <property type="match status" value="2"/>
</dbReference>
<dbReference type="SMART" id="SM00822">
    <property type="entry name" value="PKS_KR"/>
    <property type="match status" value="1"/>
</dbReference>
<protein>
    <submittedName>
        <fullName evidence="5">Peroxisomal hydratase-dehydrogenase-epimerase</fullName>
    </submittedName>
</protein>
<keyword evidence="6" id="KW-1185">Reference proteome</keyword>
<evidence type="ECO:0000256" key="1">
    <source>
        <dbReference type="ARBA" id="ARBA00006484"/>
    </source>
</evidence>
<gene>
    <name evidence="5" type="ORF">B0H16DRAFT_1511462</name>
</gene>
<evidence type="ECO:0000313" key="6">
    <source>
        <dbReference type="Proteomes" id="UP001215598"/>
    </source>
</evidence>
<dbReference type="AlphaFoldDB" id="A0AAD7JYT3"/>
<dbReference type="FunFam" id="3.40.50.720:FF:000084">
    <property type="entry name" value="Short-chain dehydrogenase reductase"/>
    <property type="match status" value="1"/>
</dbReference>
<dbReference type="Proteomes" id="UP001215598">
    <property type="component" value="Unassembled WGS sequence"/>
</dbReference>
<comment type="similarity">
    <text evidence="1">Belongs to the short-chain dehydrogenases/reductases (SDR) family.</text>
</comment>
<dbReference type="InterPro" id="IPR020904">
    <property type="entry name" value="Sc_DH/Rdtase_CS"/>
</dbReference>
<dbReference type="PANTHER" id="PTHR45024">
    <property type="entry name" value="DEHYDROGENASES, SHORT CHAIN"/>
    <property type="match status" value="1"/>
</dbReference>
<dbReference type="SUPFAM" id="SSF51735">
    <property type="entry name" value="NAD(P)-binding Rossmann-fold domains"/>
    <property type="match status" value="2"/>
</dbReference>
<dbReference type="PANTHER" id="PTHR45024:SF2">
    <property type="entry name" value="SCP2 DOMAIN-CONTAINING PROTEIN"/>
    <property type="match status" value="1"/>
</dbReference>
<dbReference type="InterPro" id="IPR057326">
    <property type="entry name" value="KR_dom"/>
</dbReference>
<keyword evidence="3" id="KW-0560">Oxidoreductase</keyword>
<feature type="domain" description="Ketoreductase" evidence="4">
    <location>
        <begin position="8"/>
        <end position="187"/>
    </location>
</feature>
<dbReference type="InterPro" id="IPR051687">
    <property type="entry name" value="Peroxisomal_Beta-Oxidation"/>
</dbReference>
<dbReference type="CDD" id="cd05353">
    <property type="entry name" value="hydroxyacyl-CoA-like_DH_SDR_c-like"/>
    <property type="match status" value="2"/>
</dbReference>
<evidence type="ECO:0000313" key="5">
    <source>
        <dbReference type="EMBL" id="KAJ7773203.1"/>
    </source>
</evidence>
<dbReference type="InterPro" id="IPR002347">
    <property type="entry name" value="SDR_fam"/>
</dbReference>
<reference evidence="5" key="1">
    <citation type="submission" date="2023-03" db="EMBL/GenBank/DDBJ databases">
        <title>Massive genome expansion in bonnet fungi (Mycena s.s.) driven by repeated elements and novel gene families across ecological guilds.</title>
        <authorList>
            <consortium name="Lawrence Berkeley National Laboratory"/>
            <person name="Harder C.B."/>
            <person name="Miyauchi S."/>
            <person name="Viragh M."/>
            <person name="Kuo A."/>
            <person name="Thoen E."/>
            <person name="Andreopoulos B."/>
            <person name="Lu D."/>
            <person name="Skrede I."/>
            <person name="Drula E."/>
            <person name="Henrissat B."/>
            <person name="Morin E."/>
            <person name="Kohler A."/>
            <person name="Barry K."/>
            <person name="LaButti K."/>
            <person name="Morin E."/>
            <person name="Salamov A."/>
            <person name="Lipzen A."/>
            <person name="Mereny Z."/>
            <person name="Hegedus B."/>
            <person name="Baldrian P."/>
            <person name="Stursova M."/>
            <person name="Weitz H."/>
            <person name="Taylor A."/>
            <person name="Grigoriev I.V."/>
            <person name="Nagy L.G."/>
            <person name="Martin F."/>
            <person name="Kauserud H."/>
        </authorList>
    </citation>
    <scope>NUCLEOTIDE SEQUENCE</scope>
    <source>
        <strain evidence="5">CBHHK182m</strain>
    </source>
</reference>
<evidence type="ECO:0000256" key="2">
    <source>
        <dbReference type="ARBA" id="ARBA00022857"/>
    </source>
</evidence>
<dbReference type="Pfam" id="PF00106">
    <property type="entry name" value="adh_short"/>
    <property type="match status" value="2"/>
</dbReference>
<keyword evidence="2" id="KW-0521">NADP</keyword>
<dbReference type="PRINTS" id="PR00080">
    <property type="entry name" value="SDRFAMILY"/>
</dbReference>
<sequence length="610" mass="64765">MSLSFKGHTVVITGAGGGLGRTYSLLFASRGANVVVNDFNAQAAQKVVDQIVQAGGKAVTNTSSATDGEAVIKSALDAFGGVTILINNAGILRDKGFKNMSDKEWDQIMEVHLKGAFACTKAVWPHFRKQKFGRVLNTASAAGLYGNFGQANYSAAKMALISFTKTLAFEGAKYGIKAIALAPIAASAMTETIMPPEMLANLQPDLVAPFVLAVCHPDGPDASGKVFEVGAGFVAEIRWERSAGTIFKTDSTFTPSAVKKRWSEVTDFSKPSQFSVPQTAADCDYQGIIKTASTLPPNAQSSPEVRFDGKTVIITGAGAGLGRAYALMYGKLGANVVINDVSEKAAKSVADEVIKAGGKATAVICSAEDGEAIVKGALEKFGSVHVLIANAGILRDKSFLAMSEQEWDLCAKAVWPIFQQQKFGRIVTTSSQVGIYGNFGQANYSTAKAGIIGLTRVLAIEGKKYNIIANVIAPSAGTAMTATIWSQEMVDAFKPDFIAPIVGYLSSADNTETSGSLFETLGGWAAQTRWQRSGGVSFPSKKPYTPEDVVKNWADHYQLWCVCLPTCEDDGRTTNPLTSSQALEQVSNRFVQYCFMVANFGNDGGVKAKL</sequence>
<evidence type="ECO:0000256" key="3">
    <source>
        <dbReference type="ARBA" id="ARBA00023002"/>
    </source>
</evidence>
<proteinExistence type="inferred from homology"/>
<accession>A0AAD7JYT3</accession>
<dbReference type="EMBL" id="JARKIB010000013">
    <property type="protein sequence ID" value="KAJ7773203.1"/>
    <property type="molecule type" value="Genomic_DNA"/>
</dbReference>
<dbReference type="PRINTS" id="PR00081">
    <property type="entry name" value="GDHRDH"/>
</dbReference>
<dbReference type="Gene3D" id="3.40.50.720">
    <property type="entry name" value="NAD(P)-binding Rossmann-like Domain"/>
    <property type="match status" value="2"/>
</dbReference>